<dbReference type="InterPro" id="IPR036865">
    <property type="entry name" value="CRAL-TRIO_dom_sf"/>
</dbReference>
<gene>
    <name evidence="2" type="primary">clvs1-L</name>
    <name evidence="2" type="ORF">Hamer_G003517</name>
</gene>
<evidence type="ECO:0000259" key="1">
    <source>
        <dbReference type="Pfam" id="PF00650"/>
    </source>
</evidence>
<organism evidence="2 3">
    <name type="scientific">Homarus americanus</name>
    <name type="common">American lobster</name>
    <dbReference type="NCBI Taxonomy" id="6706"/>
    <lineage>
        <taxon>Eukaryota</taxon>
        <taxon>Metazoa</taxon>
        <taxon>Ecdysozoa</taxon>
        <taxon>Arthropoda</taxon>
        <taxon>Crustacea</taxon>
        <taxon>Multicrustacea</taxon>
        <taxon>Malacostraca</taxon>
        <taxon>Eumalacostraca</taxon>
        <taxon>Eucarida</taxon>
        <taxon>Decapoda</taxon>
        <taxon>Pleocyemata</taxon>
        <taxon>Astacidea</taxon>
        <taxon>Nephropoidea</taxon>
        <taxon>Nephropidae</taxon>
        <taxon>Homarus</taxon>
    </lineage>
</organism>
<keyword evidence="3" id="KW-1185">Reference proteome</keyword>
<reference evidence="2" key="1">
    <citation type="journal article" date="2021" name="Sci. Adv.">
        <title>The American lobster genome reveals insights on longevity, neural, and immune adaptations.</title>
        <authorList>
            <person name="Polinski J.M."/>
            <person name="Zimin A.V."/>
            <person name="Clark K.F."/>
            <person name="Kohn A.B."/>
            <person name="Sadowski N."/>
            <person name="Timp W."/>
            <person name="Ptitsyn A."/>
            <person name="Khanna P."/>
            <person name="Romanova D.Y."/>
            <person name="Williams P."/>
            <person name="Greenwood S.J."/>
            <person name="Moroz L.L."/>
            <person name="Walt D.R."/>
            <person name="Bodnar A.G."/>
        </authorList>
    </citation>
    <scope>NUCLEOTIDE SEQUENCE</scope>
    <source>
        <strain evidence="2">GMGI-L3</strain>
    </source>
</reference>
<dbReference type="AlphaFoldDB" id="A0A8J5MV04"/>
<name>A0A8J5MV04_HOMAM</name>
<dbReference type="Gene3D" id="3.40.525.10">
    <property type="entry name" value="CRAL-TRIO lipid binding domain"/>
    <property type="match status" value="1"/>
</dbReference>
<dbReference type="Pfam" id="PF00650">
    <property type="entry name" value="CRAL_TRIO"/>
    <property type="match status" value="1"/>
</dbReference>
<dbReference type="PANTHER" id="PTHR10174">
    <property type="entry name" value="ALPHA-TOCOPHEROL TRANSFER PROTEIN-RELATED"/>
    <property type="match status" value="1"/>
</dbReference>
<dbReference type="Proteomes" id="UP000747542">
    <property type="component" value="Unassembled WGS sequence"/>
</dbReference>
<evidence type="ECO:0000313" key="3">
    <source>
        <dbReference type="Proteomes" id="UP000747542"/>
    </source>
</evidence>
<comment type="caution">
    <text evidence="2">The sequence shown here is derived from an EMBL/GenBank/DDBJ whole genome shotgun (WGS) entry which is preliminary data.</text>
</comment>
<dbReference type="SUPFAM" id="SSF52087">
    <property type="entry name" value="CRAL/TRIO domain"/>
    <property type="match status" value="1"/>
</dbReference>
<sequence>MWVRLVMPLPPVSESQRRVMLARPGHRDPTTTSMDDVARTILLTLDLLLEEDETIGVTGMLVVMDTGEITFQHAAQMTPTIMKKMATLIQVHTHASPHLSWSTLMLAHNHAGPHS</sequence>
<dbReference type="GO" id="GO:0016020">
    <property type="term" value="C:membrane"/>
    <property type="evidence" value="ECO:0007669"/>
    <property type="project" value="TreeGrafter"/>
</dbReference>
<feature type="domain" description="CRAL-TRIO" evidence="1">
    <location>
        <begin position="15"/>
        <end position="92"/>
    </location>
</feature>
<dbReference type="PANTHER" id="PTHR10174:SF130">
    <property type="entry name" value="ALPHA-TOCOPHEROL TRANSFER PROTEIN-LIKE"/>
    <property type="match status" value="1"/>
</dbReference>
<accession>A0A8J5MV04</accession>
<dbReference type="InterPro" id="IPR001251">
    <property type="entry name" value="CRAL-TRIO_dom"/>
</dbReference>
<protein>
    <submittedName>
        <fullName evidence="2">Clavesin-1-like</fullName>
    </submittedName>
</protein>
<dbReference type="EMBL" id="JAHLQT010025476">
    <property type="protein sequence ID" value="KAG7164347.1"/>
    <property type="molecule type" value="Genomic_DNA"/>
</dbReference>
<proteinExistence type="predicted"/>
<dbReference type="GO" id="GO:1902936">
    <property type="term" value="F:phosphatidylinositol bisphosphate binding"/>
    <property type="evidence" value="ECO:0007669"/>
    <property type="project" value="TreeGrafter"/>
</dbReference>
<evidence type="ECO:0000313" key="2">
    <source>
        <dbReference type="EMBL" id="KAG7164347.1"/>
    </source>
</evidence>